<dbReference type="Gene3D" id="3.10.450.40">
    <property type="match status" value="1"/>
</dbReference>
<feature type="signal peptide" evidence="1">
    <location>
        <begin position="1"/>
        <end position="23"/>
    </location>
</feature>
<sequence length="89" mass="9751">MKKPLMAIPAAALVLAIAAPVFAAQYISSQQAVAAAKTKVKGRVVDIDAELDSRRPHYDVDIVSKGRKYELKVDARTGKVYSKRIDHDD</sequence>
<dbReference type="KEGG" id="nani:NCTC12227_00388"/>
<dbReference type="EMBL" id="LR134516">
    <property type="protein sequence ID" value="VEJ20678.1"/>
    <property type="molecule type" value="Genomic_DNA"/>
</dbReference>
<evidence type="ECO:0000313" key="4">
    <source>
        <dbReference type="Proteomes" id="UP000268229"/>
    </source>
</evidence>
<dbReference type="AlphaFoldDB" id="A0A3S4YGI0"/>
<dbReference type="RefSeq" id="WP_126303972.1">
    <property type="nucleotide sequence ID" value="NZ_LR134516.1"/>
</dbReference>
<gene>
    <name evidence="3" type="ORF">NCTC12227_00388</name>
</gene>
<keyword evidence="1" id="KW-0732">Signal</keyword>
<reference evidence="3 4" key="1">
    <citation type="submission" date="2018-12" db="EMBL/GenBank/DDBJ databases">
        <authorList>
            <consortium name="Pathogen Informatics"/>
        </authorList>
    </citation>
    <scope>NUCLEOTIDE SEQUENCE [LARGE SCALE GENOMIC DNA]</scope>
    <source>
        <strain evidence="3 4">NCTC12227</strain>
    </source>
</reference>
<proteinExistence type="predicted"/>
<feature type="domain" description="PepSY" evidence="2">
    <location>
        <begin position="27"/>
        <end position="80"/>
    </location>
</feature>
<keyword evidence="4" id="KW-1185">Reference proteome</keyword>
<evidence type="ECO:0000259" key="2">
    <source>
        <dbReference type="Pfam" id="PF03413"/>
    </source>
</evidence>
<accession>A0A3S4YGI0</accession>
<dbReference type="OrthoDB" id="8607279at2"/>
<evidence type="ECO:0000313" key="3">
    <source>
        <dbReference type="EMBL" id="VEJ20678.1"/>
    </source>
</evidence>
<dbReference type="Proteomes" id="UP000268229">
    <property type="component" value="Chromosome"/>
</dbReference>
<evidence type="ECO:0000256" key="1">
    <source>
        <dbReference type="SAM" id="SignalP"/>
    </source>
</evidence>
<dbReference type="InterPro" id="IPR025711">
    <property type="entry name" value="PepSY"/>
</dbReference>
<protein>
    <submittedName>
        <fullName evidence="3">Peptidase propeptide and YPEB domain</fullName>
    </submittedName>
</protein>
<name>A0A3S4YGI0_9NEIS</name>
<organism evidence="3 4">
    <name type="scientific">Neisseria animaloris</name>
    <dbReference type="NCBI Taxonomy" id="326522"/>
    <lineage>
        <taxon>Bacteria</taxon>
        <taxon>Pseudomonadati</taxon>
        <taxon>Pseudomonadota</taxon>
        <taxon>Betaproteobacteria</taxon>
        <taxon>Neisseriales</taxon>
        <taxon>Neisseriaceae</taxon>
        <taxon>Neisseria</taxon>
    </lineage>
</organism>
<feature type="chain" id="PRO_5018566907" evidence="1">
    <location>
        <begin position="24"/>
        <end position="89"/>
    </location>
</feature>
<dbReference type="Pfam" id="PF03413">
    <property type="entry name" value="PepSY"/>
    <property type="match status" value="1"/>
</dbReference>